<dbReference type="OMA" id="DFRIAPQ"/>
<feature type="repeat" description="RCC1" evidence="1">
    <location>
        <begin position="135"/>
        <end position="190"/>
    </location>
</feature>
<dbReference type="EMBL" id="KE007230">
    <property type="protein sequence ID" value="EOR01563.1"/>
    <property type="molecule type" value="Genomic_DNA"/>
</dbReference>
<dbReference type="InterPro" id="IPR036047">
    <property type="entry name" value="F-box-like_dom_sf"/>
</dbReference>
<dbReference type="SUPFAM" id="SSF81383">
    <property type="entry name" value="F-box domain"/>
    <property type="match status" value="1"/>
</dbReference>
<sequence length="519" mass="57928">MLDRLPPEIVLDDIFPLLKAGDILAIGSSSRSLHALILEPTIWKRKLNAHSPYIALRILAQSQRPLDWQTIYRRSLSPQLYVWGVAASGRLGIDLNDKRMARGNCVPSPICIDAGIDLVKIVAGNTSFHGLGCKGEVVFWGEYGGDTVPFGNPDYRNPGLRVTKPTRLDLPFRTVDVSAGRAHALFLTDNGHVYQSICCALPHRIVHPFLENDSIVQIGAGWRHSAILLKSGTIIIFWPHDCSLREDYTVGYRAGPRQTVQDVFHGESLSTRPFDFEPDSVTLPPIRNESVVQISNAKDAVLALTASNRLYRMDFICGRPDLRGSERVQNINEMFINGSKRWNEMKSFAPDKLQKLLPEGAEEPRISHITCSQTQFSLYASSNRHNVLLKGMANTDDAQPKPFGVNNAVEFARGDGHALLLTRDGEVSAWGEQKGGRLGVTNLDHTRDDFIAEPLPVSFSWNRRTFAFTVAAAGFQSAALVIDLDGSDEEFDDEEKRNEWQHFQQRECLEIHNSLSNHP</sequence>
<dbReference type="KEGG" id="wic:J056_004349"/>
<dbReference type="AlphaFoldDB" id="R9AH91"/>
<dbReference type="RefSeq" id="XP_009267825.1">
    <property type="nucleotide sequence ID" value="XM_009269550.1"/>
</dbReference>
<protein>
    <recommendedName>
        <fullName evidence="4">SCF-associated factor 1</fullName>
    </recommendedName>
</protein>
<evidence type="ECO:0000256" key="1">
    <source>
        <dbReference type="PROSITE-ProRule" id="PRU00235"/>
    </source>
</evidence>
<dbReference type="PANTHER" id="PTHR45982:SF3">
    <property type="entry name" value="F-BOX PROTEIN POF9"/>
    <property type="match status" value="1"/>
</dbReference>
<dbReference type="Gene3D" id="2.130.10.30">
    <property type="entry name" value="Regulator of chromosome condensation 1/beta-lactamase-inhibitor protein II"/>
    <property type="match status" value="2"/>
</dbReference>
<dbReference type="Proteomes" id="UP000014064">
    <property type="component" value="Unassembled WGS sequence"/>
</dbReference>
<dbReference type="PANTHER" id="PTHR45982">
    <property type="entry name" value="REGULATOR OF CHROMOSOME CONDENSATION"/>
    <property type="match status" value="1"/>
</dbReference>
<dbReference type="GeneID" id="20377301"/>
<dbReference type="InterPro" id="IPR000408">
    <property type="entry name" value="Reg_chr_condens"/>
</dbReference>
<proteinExistence type="predicted"/>
<accession>R9AH91</accession>
<dbReference type="eggNOG" id="ENOG502QUVE">
    <property type="taxonomic scope" value="Eukaryota"/>
</dbReference>
<dbReference type="InterPro" id="IPR009091">
    <property type="entry name" value="RCC1/BLIP-II"/>
</dbReference>
<dbReference type="SUPFAM" id="SSF50985">
    <property type="entry name" value="RCC1/BLIP-II"/>
    <property type="match status" value="1"/>
</dbReference>
<evidence type="ECO:0000313" key="2">
    <source>
        <dbReference type="EMBL" id="EOR01563.1"/>
    </source>
</evidence>
<dbReference type="PROSITE" id="PS50012">
    <property type="entry name" value="RCC1_3"/>
    <property type="match status" value="3"/>
</dbReference>
<dbReference type="GO" id="GO:0005085">
    <property type="term" value="F:guanyl-nucleotide exchange factor activity"/>
    <property type="evidence" value="ECO:0007669"/>
    <property type="project" value="TreeGrafter"/>
</dbReference>
<dbReference type="GO" id="GO:0005737">
    <property type="term" value="C:cytoplasm"/>
    <property type="evidence" value="ECO:0007669"/>
    <property type="project" value="TreeGrafter"/>
</dbReference>
<evidence type="ECO:0008006" key="4">
    <source>
        <dbReference type="Google" id="ProtNLM"/>
    </source>
</evidence>
<feature type="repeat" description="RCC1" evidence="1">
    <location>
        <begin position="78"/>
        <end position="134"/>
    </location>
</feature>
<feature type="repeat" description="RCC1" evidence="1">
    <location>
        <begin position="425"/>
        <end position="483"/>
    </location>
</feature>
<name>R9AH91_WALI9</name>
<evidence type="ECO:0000313" key="3">
    <source>
        <dbReference type="Proteomes" id="UP000014064"/>
    </source>
</evidence>
<organism evidence="2 3">
    <name type="scientific">Wallemia ichthyophaga (strain EXF-994 / CBS 113033)</name>
    <dbReference type="NCBI Taxonomy" id="1299270"/>
    <lineage>
        <taxon>Eukaryota</taxon>
        <taxon>Fungi</taxon>
        <taxon>Dikarya</taxon>
        <taxon>Basidiomycota</taxon>
        <taxon>Wallemiomycotina</taxon>
        <taxon>Wallemiomycetes</taxon>
        <taxon>Wallemiales</taxon>
        <taxon>Wallemiaceae</taxon>
        <taxon>Wallemia</taxon>
    </lineage>
</organism>
<keyword evidence="3" id="KW-1185">Reference proteome</keyword>
<dbReference type="InterPro" id="IPR051553">
    <property type="entry name" value="Ran_GTPase-activating"/>
</dbReference>
<gene>
    <name evidence="2" type="ORF">J056_004349</name>
</gene>
<reference evidence="3" key="1">
    <citation type="journal article" date="2013" name="BMC Genomics">
        <title>Genome and transcriptome sequencing of the halophilic fungus Wallemia ichthyophaga: haloadaptations present and absent.</title>
        <authorList>
            <person name="Zajc J."/>
            <person name="Liu Y."/>
            <person name="Dai W."/>
            <person name="Yang Z."/>
            <person name="Hu J."/>
            <person name="Gostincar C."/>
            <person name="Gunde-Cimerman N."/>
        </authorList>
    </citation>
    <scope>NUCLEOTIDE SEQUENCE [LARGE SCALE GENOMIC DNA]</scope>
    <source>
        <strain evidence="3">EXF-994 / CBS 113033</strain>
    </source>
</reference>
<dbReference type="OrthoDB" id="61110at2759"/>
<dbReference type="HOGENOM" id="CLU_017519_1_0_1"/>
<dbReference type="STRING" id="1299270.R9AH91"/>